<keyword evidence="1" id="KW-1133">Transmembrane helix</keyword>
<dbReference type="EMBL" id="CP012040">
    <property type="protein sequence ID" value="AKP50892.1"/>
    <property type="molecule type" value="Genomic_DNA"/>
</dbReference>
<evidence type="ECO:0000313" key="2">
    <source>
        <dbReference type="EMBL" id="AKP50892.1"/>
    </source>
</evidence>
<keyword evidence="3" id="KW-1185">Reference proteome</keyword>
<evidence type="ECO:0000313" key="3">
    <source>
        <dbReference type="Proteomes" id="UP000036520"/>
    </source>
</evidence>
<gene>
    <name evidence="2" type="ORF">CA2015_1453</name>
</gene>
<evidence type="ECO:0000256" key="1">
    <source>
        <dbReference type="SAM" id="Phobius"/>
    </source>
</evidence>
<sequence>MNKLNKFLKRHLSEIRTIKIVVAVMLGLMLLIDIVLVTLEGKDYPTFSYVVKNLRHRLIWFTFLYGGLMAKIFYNRKVGEKEKEVTGLLAFFSMVFLLFVIGRHLETAPSLFLQVILLVTGGIMAYRAWPQYQ</sequence>
<dbReference type="RefSeq" id="WP_048641294.1">
    <property type="nucleotide sequence ID" value="NZ_CP012040.1"/>
</dbReference>
<proteinExistence type="predicted"/>
<feature type="transmembrane region" description="Helical" evidence="1">
    <location>
        <begin position="111"/>
        <end position="129"/>
    </location>
</feature>
<dbReference type="STRING" id="320787.CA2015_1453"/>
<feature type="transmembrane region" description="Helical" evidence="1">
    <location>
        <begin position="58"/>
        <end position="74"/>
    </location>
</feature>
<name>A0A0H4PRI9_9BACT</name>
<protein>
    <submittedName>
        <fullName evidence="2">Uncharacterized protein</fullName>
    </submittedName>
</protein>
<reference evidence="2 3" key="1">
    <citation type="submission" date="2015-07" db="EMBL/GenBank/DDBJ databases">
        <authorList>
            <person name="Kim K.M."/>
        </authorList>
    </citation>
    <scope>NUCLEOTIDE SEQUENCE [LARGE SCALE GENOMIC DNA]</scope>
    <source>
        <strain evidence="2 3">KCTC 12363</strain>
    </source>
</reference>
<feature type="transmembrane region" description="Helical" evidence="1">
    <location>
        <begin position="20"/>
        <end position="38"/>
    </location>
</feature>
<keyword evidence="1" id="KW-0472">Membrane</keyword>
<feature type="transmembrane region" description="Helical" evidence="1">
    <location>
        <begin position="86"/>
        <end position="105"/>
    </location>
</feature>
<keyword evidence="1" id="KW-0812">Transmembrane</keyword>
<dbReference type="OrthoDB" id="839524at2"/>
<dbReference type="Proteomes" id="UP000036520">
    <property type="component" value="Chromosome"/>
</dbReference>
<dbReference type="AlphaFoldDB" id="A0A0H4PRI9"/>
<dbReference type="KEGG" id="camu:CA2015_1453"/>
<organism evidence="2 3">
    <name type="scientific">Cyclobacterium amurskyense</name>
    <dbReference type="NCBI Taxonomy" id="320787"/>
    <lineage>
        <taxon>Bacteria</taxon>
        <taxon>Pseudomonadati</taxon>
        <taxon>Bacteroidota</taxon>
        <taxon>Cytophagia</taxon>
        <taxon>Cytophagales</taxon>
        <taxon>Cyclobacteriaceae</taxon>
        <taxon>Cyclobacterium</taxon>
    </lineage>
</organism>
<accession>A0A0H4PRI9</accession>